<dbReference type="Pfam" id="PF05010">
    <property type="entry name" value="TACC_C"/>
    <property type="match status" value="1"/>
</dbReference>
<evidence type="ECO:0000256" key="7">
    <source>
        <dbReference type="SAM" id="MobiDB-lite"/>
    </source>
</evidence>
<keyword evidence="5" id="KW-0206">Cytoskeleton</keyword>
<evidence type="ECO:0000256" key="4">
    <source>
        <dbReference type="ARBA" id="ARBA00023054"/>
    </source>
</evidence>
<dbReference type="GO" id="GO:0005856">
    <property type="term" value="C:cytoskeleton"/>
    <property type="evidence" value="ECO:0007669"/>
    <property type="project" value="UniProtKB-SubCell"/>
</dbReference>
<accession>A0A4E0R4C0</accession>
<dbReference type="EMBL" id="JXXN02004899">
    <property type="protein sequence ID" value="THD20251.1"/>
    <property type="molecule type" value="Genomic_DNA"/>
</dbReference>
<comment type="subcellular location">
    <subcellularLocation>
        <location evidence="1">Cytoplasm</location>
        <location evidence="1">Cytoskeleton</location>
    </subcellularLocation>
</comment>
<evidence type="ECO:0000256" key="1">
    <source>
        <dbReference type="ARBA" id="ARBA00004245"/>
    </source>
</evidence>
<feature type="domain" description="Transforming acidic coiled-coil-containing protein C-terminal" evidence="8">
    <location>
        <begin position="55"/>
        <end position="228"/>
    </location>
</feature>
<evidence type="ECO:0000313" key="10">
    <source>
        <dbReference type="Proteomes" id="UP000230066"/>
    </source>
</evidence>
<dbReference type="Proteomes" id="UP000230066">
    <property type="component" value="Unassembled WGS sequence"/>
</dbReference>
<protein>
    <recommendedName>
        <fullName evidence="8">Transforming acidic coiled-coil-containing protein C-terminal domain-containing protein</fullName>
    </recommendedName>
</protein>
<sequence>MITDGHSSRSFTSSRNGLHETQVTPHLTASGDGPEMLKSFVKSRNELPDLEAFVTEKQSLVDEISRLRVAATGLASILDAYERTLLDADVSERERCTAACIRVLQVAAERDEATEQALTMYKAYEDMYRRVQRAKETIEIKKERQKAAIQCIERYVNRIRTIEDKYEKLSGQCLNQLTECLTTQDRQQDEWHRKLDKLHLEVRQHELRNTTLTNEIRLKEQHCNELTMMSKMFFK</sequence>
<feature type="region of interest" description="Disordered" evidence="7">
    <location>
        <begin position="1"/>
        <end position="35"/>
    </location>
</feature>
<dbReference type="AlphaFoldDB" id="A0A4E0R4C0"/>
<organism evidence="9 10">
    <name type="scientific">Fasciola hepatica</name>
    <name type="common">Liver fluke</name>
    <dbReference type="NCBI Taxonomy" id="6192"/>
    <lineage>
        <taxon>Eukaryota</taxon>
        <taxon>Metazoa</taxon>
        <taxon>Spiralia</taxon>
        <taxon>Lophotrochozoa</taxon>
        <taxon>Platyhelminthes</taxon>
        <taxon>Trematoda</taxon>
        <taxon>Digenea</taxon>
        <taxon>Plagiorchiida</taxon>
        <taxon>Echinostomata</taxon>
        <taxon>Echinostomatoidea</taxon>
        <taxon>Fasciolidae</taxon>
        <taxon>Fasciola</taxon>
    </lineage>
</organism>
<feature type="compositionally biased region" description="Polar residues" evidence="7">
    <location>
        <begin position="8"/>
        <end position="27"/>
    </location>
</feature>
<evidence type="ECO:0000256" key="3">
    <source>
        <dbReference type="ARBA" id="ARBA00022490"/>
    </source>
</evidence>
<evidence type="ECO:0000259" key="8">
    <source>
        <dbReference type="Pfam" id="PF05010"/>
    </source>
</evidence>
<comment type="similarity">
    <text evidence="2">Belongs to the TACC family.</text>
</comment>
<proteinExistence type="inferred from homology"/>
<evidence type="ECO:0000256" key="6">
    <source>
        <dbReference type="SAM" id="Coils"/>
    </source>
</evidence>
<keyword evidence="10" id="KW-1185">Reference proteome</keyword>
<keyword evidence="4 6" id="KW-0175">Coiled coil</keyword>
<reference evidence="9" key="1">
    <citation type="submission" date="2019-03" db="EMBL/GenBank/DDBJ databases">
        <title>Improved annotation for the trematode Fasciola hepatica.</title>
        <authorList>
            <person name="Choi Y.-J."/>
            <person name="Martin J."/>
            <person name="Mitreva M."/>
        </authorList>
    </citation>
    <scope>NUCLEOTIDE SEQUENCE [LARGE SCALE GENOMIC DNA]</scope>
</reference>
<feature type="coiled-coil region" evidence="6">
    <location>
        <begin position="121"/>
        <end position="215"/>
    </location>
</feature>
<keyword evidence="3" id="KW-0963">Cytoplasm</keyword>
<evidence type="ECO:0000256" key="5">
    <source>
        <dbReference type="ARBA" id="ARBA00023212"/>
    </source>
</evidence>
<gene>
    <name evidence="9" type="ORF">D915_009110</name>
</gene>
<evidence type="ECO:0000313" key="9">
    <source>
        <dbReference type="EMBL" id="THD20251.1"/>
    </source>
</evidence>
<dbReference type="InterPro" id="IPR007707">
    <property type="entry name" value="TACC_C"/>
</dbReference>
<evidence type="ECO:0000256" key="2">
    <source>
        <dbReference type="ARBA" id="ARBA00009423"/>
    </source>
</evidence>
<name>A0A4E0R4C0_FASHE</name>
<comment type="caution">
    <text evidence="9">The sequence shown here is derived from an EMBL/GenBank/DDBJ whole genome shotgun (WGS) entry which is preliminary data.</text>
</comment>